<name>A0A4Q9DKE5_9BACL</name>
<evidence type="ECO:0000256" key="3">
    <source>
        <dbReference type="ARBA" id="ARBA00023163"/>
    </source>
</evidence>
<feature type="domain" description="HTH araC/xylS-type" evidence="6">
    <location>
        <begin position="671"/>
        <end position="769"/>
    </location>
</feature>
<dbReference type="InterPro" id="IPR018060">
    <property type="entry name" value="HTH_AraC"/>
</dbReference>
<evidence type="ECO:0000259" key="6">
    <source>
        <dbReference type="PROSITE" id="PS01124"/>
    </source>
</evidence>
<comment type="caution">
    <text evidence="7">The sequence shown here is derived from an EMBL/GenBank/DDBJ whole genome shotgun (WGS) entry which is preliminary data.</text>
</comment>
<proteinExistence type="predicted"/>
<dbReference type="PANTHER" id="PTHR43280">
    <property type="entry name" value="ARAC-FAMILY TRANSCRIPTIONAL REGULATOR"/>
    <property type="match status" value="1"/>
</dbReference>
<dbReference type="Proteomes" id="UP000293142">
    <property type="component" value="Unassembled WGS sequence"/>
</dbReference>
<dbReference type="Pfam" id="PF12833">
    <property type="entry name" value="HTH_18"/>
    <property type="match status" value="1"/>
</dbReference>
<dbReference type="InterPro" id="IPR009057">
    <property type="entry name" value="Homeodomain-like_sf"/>
</dbReference>
<dbReference type="EMBL" id="SIRE01000027">
    <property type="protein sequence ID" value="TBL71214.1"/>
    <property type="molecule type" value="Genomic_DNA"/>
</dbReference>
<keyword evidence="5" id="KW-0812">Transmembrane</keyword>
<dbReference type="Gene3D" id="1.10.10.60">
    <property type="entry name" value="Homeodomain-like"/>
    <property type="match status" value="2"/>
</dbReference>
<sequence>MEKDEKMMQRPPRAHAPSHAKKRVSFPNIELMMNNRFAAALRKAAHSGGKRVAQSNRKPFLYKMFVSYLITVFIPVAVISVMYYYHLSKEKKEEFEKYALTDLQYLMSQTRMVVDNIDNLAVQFSMNPNLNEKLMNPFVYDIYDFQQLKETIRNQISTNRLIYSLYVFFKLNDKVLTTGEGFYRRAEFYDKAFIDGIASRGPAANPNDYEVRRLHRNMDPEVDVISFAKPLPLTSKDALGYLVVNVKKDVFFEILGKMAGADLSNVYIVRGDTGETVYESQPGAIRASIGGIPASSASGSRVVTDERGEQHLVTYVKSRFNSWIYVMDAPYSAYQQGMDVKKWEVLRIALLVTILGLIASYMLSLRMYRPWKRIVRENEQIKLAMEQNKPIVKHRLIYMLLNDHVVDTELIRTQLLQAGLYFAYEYFAVLIVVPNYQEEKDSQLSLMVFSIVENALPELVWAAGTMLEHGQLGFILNIGRADFDQDLKTKMTEHFNGINAMLQTELGISVQFAVGGCHFHYAGISQSYLEAKRVIACKALINKNDIVFMQEMEADTRLEYPLHIQKELAGHLIAANAELAESTVDAFFKQYIYSRYDSRERLLETILMLLSNTIHELYQQGYDTTIGMNLLDISKCPNNEELHRFISRYVHMLATRLGDQLDKTGDNVYVAKAVEYIESHFHSVISIADIADYVGLSSSYLSRIFKMETGKPPLEYLTRLRIARSKELLAVSRYSLQEISGLVGYQDAHSFIRFFKKYEGITPGEYRKKLLKNKSPLPDEQTGV</sequence>
<evidence type="ECO:0000256" key="1">
    <source>
        <dbReference type="ARBA" id="ARBA00023015"/>
    </source>
</evidence>
<keyword evidence="8" id="KW-1185">Reference proteome</keyword>
<feature type="region of interest" description="Disordered" evidence="4">
    <location>
        <begin position="1"/>
        <end position="21"/>
    </location>
</feature>
<dbReference type="PANTHER" id="PTHR43280:SF2">
    <property type="entry name" value="HTH-TYPE TRANSCRIPTIONAL REGULATOR EXSA"/>
    <property type="match status" value="1"/>
</dbReference>
<evidence type="ECO:0000256" key="5">
    <source>
        <dbReference type="SAM" id="Phobius"/>
    </source>
</evidence>
<dbReference type="GO" id="GO:0003700">
    <property type="term" value="F:DNA-binding transcription factor activity"/>
    <property type="evidence" value="ECO:0007669"/>
    <property type="project" value="InterPro"/>
</dbReference>
<dbReference type="SMART" id="SM00342">
    <property type="entry name" value="HTH_ARAC"/>
    <property type="match status" value="1"/>
</dbReference>
<feature type="transmembrane region" description="Helical" evidence="5">
    <location>
        <begin position="60"/>
        <end position="85"/>
    </location>
</feature>
<dbReference type="PROSITE" id="PS01124">
    <property type="entry name" value="HTH_ARAC_FAMILY_2"/>
    <property type="match status" value="1"/>
</dbReference>
<evidence type="ECO:0000313" key="8">
    <source>
        <dbReference type="Proteomes" id="UP000293142"/>
    </source>
</evidence>
<organism evidence="7 8">
    <name type="scientific">Paenibacillus thalictri</name>
    <dbReference type="NCBI Taxonomy" id="2527873"/>
    <lineage>
        <taxon>Bacteria</taxon>
        <taxon>Bacillati</taxon>
        <taxon>Bacillota</taxon>
        <taxon>Bacilli</taxon>
        <taxon>Bacillales</taxon>
        <taxon>Paenibacillaceae</taxon>
        <taxon>Paenibacillus</taxon>
    </lineage>
</organism>
<feature type="compositionally biased region" description="Basic residues" evidence="4">
    <location>
        <begin position="12"/>
        <end position="21"/>
    </location>
</feature>
<keyword evidence="5" id="KW-1133">Transmembrane helix</keyword>
<evidence type="ECO:0000256" key="2">
    <source>
        <dbReference type="ARBA" id="ARBA00023125"/>
    </source>
</evidence>
<keyword evidence="2" id="KW-0238">DNA-binding</keyword>
<evidence type="ECO:0000256" key="4">
    <source>
        <dbReference type="SAM" id="MobiDB-lite"/>
    </source>
</evidence>
<dbReference type="OrthoDB" id="2544973at2"/>
<dbReference type="SUPFAM" id="SSF46689">
    <property type="entry name" value="Homeodomain-like"/>
    <property type="match status" value="2"/>
</dbReference>
<feature type="transmembrane region" description="Helical" evidence="5">
    <location>
        <begin position="345"/>
        <end position="363"/>
    </location>
</feature>
<reference evidence="7 8" key="1">
    <citation type="submission" date="2019-02" db="EMBL/GenBank/DDBJ databases">
        <title>Paenibacillus sp. nov., isolated from surface-sterilized tissue of Thalictrum simplex L.</title>
        <authorList>
            <person name="Tuo L."/>
        </authorList>
    </citation>
    <scope>NUCLEOTIDE SEQUENCE [LARGE SCALE GENOMIC DNA]</scope>
    <source>
        <strain evidence="7 8">N2SHLJ1</strain>
    </source>
</reference>
<dbReference type="GO" id="GO:0043565">
    <property type="term" value="F:sequence-specific DNA binding"/>
    <property type="evidence" value="ECO:0007669"/>
    <property type="project" value="InterPro"/>
</dbReference>
<accession>A0A4Q9DKE5</accession>
<protein>
    <submittedName>
        <fullName evidence="7">AraC family transcriptional regulator</fullName>
    </submittedName>
</protein>
<keyword evidence="3" id="KW-0804">Transcription</keyword>
<keyword evidence="5" id="KW-0472">Membrane</keyword>
<evidence type="ECO:0000313" key="7">
    <source>
        <dbReference type="EMBL" id="TBL71214.1"/>
    </source>
</evidence>
<keyword evidence="1" id="KW-0805">Transcription regulation</keyword>
<dbReference type="AlphaFoldDB" id="A0A4Q9DKE5"/>
<gene>
    <name evidence="7" type="ORF">EYB31_31060</name>
</gene>